<dbReference type="GO" id="GO:0003677">
    <property type="term" value="F:DNA binding"/>
    <property type="evidence" value="ECO:0007669"/>
    <property type="project" value="InterPro"/>
</dbReference>
<keyword evidence="4" id="KW-0804">Transcription</keyword>
<dbReference type="InterPro" id="IPR013249">
    <property type="entry name" value="RNA_pol_sigma70_r4_t2"/>
</dbReference>
<feature type="domain" description="RNA polymerase sigma factor 70 region 4 type 2" evidence="6">
    <location>
        <begin position="107"/>
        <end position="158"/>
    </location>
</feature>
<evidence type="ECO:0000256" key="1">
    <source>
        <dbReference type="ARBA" id="ARBA00010641"/>
    </source>
</evidence>
<evidence type="ECO:0000256" key="3">
    <source>
        <dbReference type="ARBA" id="ARBA00023082"/>
    </source>
</evidence>
<dbReference type="InterPro" id="IPR014284">
    <property type="entry name" value="RNA_pol_sigma-70_dom"/>
</dbReference>
<dbReference type="Gene3D" id="1.10.1740.10">
    <property type="match status" value="1"/>
</dbReference>
<dbReference type="EMBL" id="JASJOS010000020">
    <property type="protein sequence ID" value="MDJ1485415.1"/>
    <property type="molecule type" value="Genomic_DNA"/>
</dbReference>
<dbReference type="InterPro" id="IPR039425">
    <property type="entry name" value="RNA_pol_sigma-70-like"/>
</dbReference>
<dbReference type="PANTHER" id="PTHR43133:SF45">
    <property type="entry name" value="RNA POLYMERASE ECF-TYPE SIGMA FACTOR"/>
    <property type="match status" value="1"/>
</dbReference>
<dbReference type="SUPFAM" id="SSF88946">
    <property type="entry name" value="Sigma2 domain of RNA polymerase sigma factors"/>
    <property type="match status" value="1"/>
</dbReference>
<accession>A0AAE3QTZ2</accession>
<dbReference type="PANTHER" id="PTHR43133">
    <property type="entry name" value="RNA POLYMERASE ECF-TYPE SIGMA FACTO"/>
    <property type="match status" value="1"/>
</dbReference>
<evidence type="ECO:0000259" key="5">
    <source>
        <dbReference type="Pfam" id="PF04542"/>
    </source>
</evidence>
<dbReference type="InterPro" id="IPR013324">
    <property type="entry name" value="RNA_pol_sigma_r3/r4-like"/>
</dbReference>
<dbReference type="Pfam" id="PF04542">
    <property type="entry name" value="Sigma70_r2"/>
    <property type="match status" value="1"/>
</dbReference>
<sequence length="167" mass="19464">MAQDKLQKEFIELISSQQKLIHSICSLYFVSVDDRKDVFQEIVLQLWKSYPAFKFQSKASTWIYRIALNTIFSRLRKEKNKPGRQSLSEAILQIPESETSGLETSIENLYQAISQLSEVDKAVIMLYLDEHSYDEMAHLLKMSRTNVSTRINRIKVRLFKLLKLSAT</sequence>
<dbReference type="GO" id="GO:0006352">
    <property type="term" value="P:DNA-templated transcription initiation"/>
    <property type="evidence" value="ECO:0007669"/>
    <property type="project" value="InterPro"/>
</dbReference>
<organism evidence="7 8">
    <name type="scientific">Xanthocytophaga flava</name>
    <dbReference type="NCBI Taxonomy" id="3048013"/>
    <lineage>
        <taxon>Bacteria</taxon>
        <taxon>Pseudomonadati</taxon>
        <taxon>Bacteroidota</taxon>
        <taxon>Cytophagia</taxon>
        <taxon>Cytophagales</taxon>
        <taxon>Rhodocytophagaceae</taxon>
        <taxon>Xanthocytophaga</taxon>
    </lineage>
</organism>
<keyword evidence="2" id="KW-0805">Transcription regulation</keyword>
<feature type="domain" description="RNA polymerase sigma-70 region 2" evidence="5">
    <location>
        <begin position="13"/>
        <end position="79"/>
    </location>
</feature>
<evidence type="ECO:0000256" key="4">
    <source>
        <dbReference type="ARBA" id="ARBA00023163"/>
    </source>
</evidence>
<evidence type="ECO:0000256" key="2">
    <source>
        <dbReference type="ARBA" id="ARBA00023015"/>
    </source>
</evidence>
<dbReference type="InterPro" id="IPR013325">
    <property type="entry name" value="RNA_pol_sigma_r2"/>
</dbReference>
<gene>
    <name evidence="7" type="ORF">QNI16_33300</name>
</gene>
<dbReference type="Gene3D" id="1.10.10.10">
    <property type="entry name" value="Winged helix-like DNA-binding domain superfamily/Winged helix DNA-binding domain"/>
    <property type="match status" value="1"/>
</dbReference>
<proteinExistence type="inferred from homology"/>
<name>A0AAE3QTZ2_9BACT</name>
<dbReference type="AlphaFoldDB" id="A0AAE3QTZ2"/>
<protein>
    <submittedName>
        <fullName evidence="7">Sigma-70 family RNA polymerase sigma factor</fullName>
    </submittedName>
</protein>
<comment type="caution">
    <text evidence="7">The sequence shown here is derived from an EMBL/GenBank/DDBJ whole genome shotgun (WGS) entry which is preliminary data.</text>
</comment>
<dbReference type="Proteomes" id="UP001241110">
    <property type="component" value="Unassembled WGS sequence"/>
</dbReference>
<keyword evidence="3" id="KW-0731">Sigma factor</keyword>
<dbReference type="SUPFAM" id="SSF88659">
    <property type="entry name" value="Sigma3 and sigma4 domains of RNA polymerase sigma factors"/>
    <property type="match status" value="1"/>
</dbReference>
<evidence type="ECO:0000259" key="6">
    <source>
        <dbReference type="Pfam" id="PF08281"/>
    </source>
</evidence>
<evidence type="ECO:0000313" key="7">
    <source>
        <dbReference type="EMBL" id="MDJ1485415.1"/>
    </source>
</evidence>
<dbReference type="GO" id="GO:0016987">
    <property type="term" value="F:sigma factor activity"/>
    <property type="evidence" value="ECO:0007669"/>
    <property type="project" value="UniProtKB-KW"/>
</dbReference>
<dbReference type="InterPro" id="IPR007627">
    <property type="entry name" value="RNA_pol_sigma70_r2"/>
</dbReference>
<comment type="similarity">
    <text evidence="1">Belongs to the sigma-70 factor family. ECF subfamily.</text>
</comment>
<dbReference type="RefSeq" id="WP_313987951.1">
    <property type="nucleotide sequence ID" value="NZ_JASJOR010000055.1"/>
</dbReference>
<dbReference type="NCBIfam" id="TIGR02937">
    <property type="entry name" value="sigma70-ECF"/>
    <property type="match status" value="1"/>
</dbReference>
<evidence type="ECO:0000313" key="8">
    <source>
        <dbReference type="Proteomes" id="UP001241110"/>
    </source>
</evidence>
<dbReference type="InterPro" id="IPR036388">
    <property type="entry name" value="WH-like_DNA-bd_sf"/>
</dbReference>
<dbReference type="Pfam" id="PF08281">
    <property type="entry name" value="Sigma70_r4_2"/>
    <property type="match status" value="1"/>
</dbReference>
<reference evidence="7" key="1">
    <citation type="submission" date="2023-05" db="EMBL/GenBank/DDBJ databases">
        <authorList>
            <person name="Zhang X."/>
        </authorList>
    </citation>
    <scope>NUCLEOTIDE SEQUENCE</scope>
    <source>
        <strain evidence="7">YF14B1</strain>
    </source>
</reference>